<gene>
    <name evidence="2" type="ORF">ACFQZV_07280</name>
</gene>
<proteinExistence type="predicted"/>
<dbReference type="EMBL" id="JBHTIM010000001">
    <property type="protein sequence ID" value="MFD0781101.1"/>
    <property type="molecule type" value="Genomic_DNA"/>
</dbReference>
<dbReference type="SUPFAM" id="SSF52540">
    <property type="entry name" value="P-loop containing nucleoside triphosphate hydrolases"/>
    <property type="match status" value="1"/>
</dbReference>
<dbReference type="InterPro" id="IPR027417">
    <property type="entry name" value="P-loop_NTPase"/>
</dbReference>
<keyword evidence="3" id="KW-1185">Reference proteome</keyword>
<reference evidence="3" key="1">
    <citation type="journal article" date="2019" name="Int. J. Syst. Evol. Microbiol.">
        <title>The Global Catalogue of Microorganisms (GCM) 10K type strain sequencing project: providing services to taxonomists for standard genome sequencing and annotation.</title>
        <authorList>
            <consortium name="The Broad Institute Genomics Platform"/>
            <consortium name="The Broad Institute Genome Sequencing Center for Infectious Disease"/>
            <person name="Wu L."/>
            <person name="Ma J."/>
        </authorList>
    </citation>
    <scope>NUCLEOTIDE SEQUENCE [LARGE SCALE GENOMIC DNA]</scope>
    <source>
        <strain evidence="3">CCUG 50754</strain>
    </source>
</reference>
<organism evidence="2 3">
    <name type="scientific">Microbacterium koreense</name>
    <dbReference type="NCBI Taxonomy" id="323761"/>
    <lineage>
        <taxon>Bacteria</taxon>
        <taxon>Bacillati</taxon>
        <taxon>Actinomycetota</taxon>
        <taxon>Actinomycetes</taxon>
        <taxon>Micrococcales</taxon>
        <taxon>Microbacteriaceae</taxon>
        <taxon>Microbacterium</taxon>
    </lineage>
</organism>
<accession>A0ABW2ZR30</accession>
<protein>
    <submittedName>
        <fullName evidence="2">AAA family ATPase</fullName>
    </submittedName>
</protein>
<evidence type="ECO:0000313" key="3">
    <source>
        <dbReference type="Proteomes" id="UP001597042"/>
    </source>
</evidence>
<feature type="compositionally biased region" description="Low complexity" evidence="1">
    <location>
        <begin position="394"/>
        <end position="403"/>
    </location>
</feature>
<dbReference type="RefSeq" id="WP_378750229.1">
    <property type="nucleotide sequence ID" value="NZ_JBHSSV010000002.1"/>
</dbReference>
<name>A0ABW2ZR30_9MICO</name>
<dbReference type="Proteomes" id="UP001597042">
    <property type="component" value="Unassembled WGS sequence"/>
</dbReference>
<comment type="caution">
    <text evidence="2">The sequence shown here is derived from an EMBL/GenBank/DDBJ whole genome shotgun (WGS) entry which is preliminary data.</text>
</comment>
<sequence>MTASKTPNRPARRRRPIPKVTSEADPTFDDGVAEAITNPAPKKGSDLLKRTFPKLDWIVPGMVPDGCHLLIAAPKIGKSLLTLDLAIACAEGGKALGVLKVRQRPVLVLDLESGERRLQNRLASLLGDRALSDAFEYHTDPDTALAVLHTFLERHKGRSPLVILDTLSGVMGSRPRDMTQFQHEKTTLQPLQKLCADDPGASIIVVHHNRKSKEGDSVDASSGTHGLTAAVDGIIALNRPERREPAATLICELRDVEGDEYAILLGVDGWALDGRTLEEARRNAMERHRQEKVAKQGDLGTELMDLLRLHGPMTPAVAFEVYSRDPKATATKQGIRNALSRLHRRELVSKDDAGRYAPMGVTPELPELRVDPARAGNPPDVSTSDVCDVGANPTQATQGTSTKRTTRRRRR</sequence>
<dbReference type="Gene3D" id="3.40.50.300">
    <property type="entry name" value="P-loop containing nucleotide triphosphate hydrolases"/>
    <property type="match status" value="1"/>
</dbReference>
<evidence type="ECO:0000256" key="1">
    <source>
        <dbReference type="SAM" id="MobiDB-lite"/>
    </source>
</evidence>
<evidence type="ECO:0000313" key="2">
    <source>
        <dbReference type="EMBL" id="MFD0781101.1"/>
    </source>
</evidence>
<feature type="region of interest" description="Disordered" evidence="1">
    <location>
        <begin position="350"/>
        <end position="411"/>
    </location>
</feature>
<dbReference type="Pfam" id="PF13481">
    <property type="entry name" value="AAA_25"/>
    <property type="match status" value="1"/>
</dbReference>
<feature type="region of interest" description="Disordered" evidence="1">
    <location>
        <begin position="1"/>
        <end position="32"/>
    </location>
</feature>